<keyword evidence="2" id="KW-0813">Transport</keyword>
<accession>A0A0F9W640</accession>
<keyword evidence="6" id="KW-0472">Membrane</keyword>
<dbReference type="PANTHER" id="PTHR30069:SF29">
    <property type="entry name" value="HEMOGLOBIN AND HEMOGLOBIN-HAPTOGLOBIN-BINDING PROTEIN 1-RELATED"/>
    <property type="match status" value="1"/>
</dbReference>
<evidence type="ECO:0000256" key="1">
    <source>
        <dbReference type="ARBA" id="ARBA00004571"/>
    </source>
</evidence>
<proteinExistence type="predicted"/>
<dbReference type="PANTHER" id="PTHR30069">
    <property type="entry name" value="TONB-DEPENDENT OUTER MEMBRANE RECEPTOR"/>
    <property type="match status" value="1"/>
</dbReference>
<organism evidence="11">
    <name type="scientific">marine sediment metagenome</name>
    <dbReference type="NCBI Taxonomy" id="412755"/>
    <lineage>
        <taxon>unclassified sequences</taxon>
        <taxon>metagenomes</taxon>
        <taxon>ecological metagenomes</taxon>
    </lineage>
</organism>
<dbReference type="GO" id="GO:0009279">
    <property type="term" value="C:cell outer membrane"/>
    <property type="evidence" value="ECO:0007669"/>
    <property type="project" value="UniProtKB-SubCell"/>
</dbReference>
<dbReference type="InterPro" id="IPR036942">
    <property type="entry name" value="Beta-barrel_TonB_sf"/>
</dbReference>
<dbReference type="GO" id="GO:0044718">
    <property type="term" value="P:siderophore transmembrane transport"/>
    <property type="evidence" value="ECO:0007669"/>
    <property type="project" value="TreeGrafter"/>
</dbReference>
<dbReference type="Gene3D" id="2.170.130.10">
    <property type="entry name" value="TonB-dependent receptor, plug domain"/>
    <property type="match status" value="1"/>
</dbReference>
<keyword evidence="4" id="KW-0732">Signal</keyword>
<name>A0A0F9W640_9ZZZZ</name>
<dbReference type="Gene3D" id="2.40.170.20">
    <property type="entry name" value="TonB-dependent receptor, beta-barrel domain"/>
    <property type="match status" value="1"/>
</dbReference>
<evidence type="ECO:0000256" key="6">
    <source>
        <dbReference type="ARBA" id="ARBA00023136"/>
    </source>
</evidence>
<evidence type="ECO:0000256" key="7">
    <source>
        <dbReference type="ARBA" id="ARBA00023170"/>
    </source>
</evidence>
<comment type="subcellular location">
    <subcellularLocation>
        <location evidence="1">Cell outer membrane</location>
        <topology evidence="1">Multi-pass membrane protein</topology>
    </subcellularLocation>
</comment>
<evidence type="ECO:0000256" key="8">
    <source>
        <dbReference type="ARBA" id="ARBA00023237"/>
    </source>
</evidence>
<dbReference type="InterPro" id="IPR039426">
    <property type="entry name" value="TonB-dep_rcpt-like"/>
</dbReference>
<dbReference type="Pfam" id="PF07715">
    <property type="entry name" value="Plug"/>
    <property type="match status" value="1"/>
</dbReference>
<evidence type="ECO:0000256" key="3">
    <source>
        <dbReference type="ARBA" id="ARBA00022692"/>
    </source>
</evidence>
<sequence length="737" mass="81795">MRAVTKLNATWLLTLVSSAAMAGKAHQTATTQDADSAGSQQSPALSIVETEPSVDVDDVDSSTVVYPATFFEPYSPVSANDMLDRIPGVDVDGGGGGGRGLGTGGDLLINGQRIAGKDNSPRAQLSRIPAQEVLRIEIIRGTSGDLAVRGAGQVVNIVLTDVGSRASTSAELVARLNHDDLFETGAEISHSRQIGNFQALISALARPNYENRESRETQLNAAGLVVGSLFETNIRDQDIMELSGNTSYRTGSHRMQLNALYSDSGHPRRIRREFLEFGDNETVARTEAEAIANDHFNWEVGGDYEYSFANEHRLQVLFIVNDQTRDSVRERFAVTPTGGGAVPRDKNLYIESNQRTRERIVQGNYSFPLGVSQDLRMGLESADTRLDSSLFIGSSGGSAPASDRYGGLPPLRDISNPGTEVQEIRYEGFVFHNWTLSDRMTLESSVVYESSEISQSGVVNNSRRFNFVRPGVDYRFNLTESFQIRATIERDVSQLSFANFAATANNSDRDQDASAGNPELEPEQETRYELGFEYRLPNDNGVLNTRFFYRDIEDYIGRINATRDPAQPLSAVGNVGSAQRWGVFNEFSTRLSYFDLPDAIVSGELRVFDSSISDPFLGTDQRINRRGDASLAFRQDVTEYALNYGMEYNYPFHGGEYEIDITTVTRNDQQPSLNMFVSKVFFDDITVRLESDNTLGQSRCRERRRYDGTTINGNISEIEDSCSSRYRRLTLRVQTTF</sequence>
<protein>
    <recommendedName>
        <fullName evidence="12">TonB-dependent receptor plug domain-containing protein</fullName>
    </recommendedName>
</protein>
<dbReference type="AlphaFoldDB" id="A0A0F9W640"/>
<keyword evidence="3" id="KW-0812">Transmembrane</keyword>
<feature type="domain" description="TonB-dependent receptor-like beta-barrel" evidence="9">
    <location>
        <begin position="245"/>
        <end position="583"/>
    </location>
</feature>
<evidence type="ECO:0000256" key="2">
    <source>
        <dbReference type="ARBA" id="ARBA00022448"/>
    </source>
</evidence>
<evidence type="ECO:0008006" key="12">
    <source>
        <dbReference type="Google" id="ProtNLM"/>
    </source>
</evidence>
<dbReference type="GO" id="GO:0015344">
    <property type="term" value="F:siderophore uptake transmembrane transporter activity"/>
    <property type="evidence" value="ECO:0007669"/>
    <property type="project" value="TreeGrafter"/>
</dbReference>
<dbReference type="PROSITE" id="PS52016">
    <property type="entry name" value="TONB_DEPENDENT_REC_3"/>
    <property type="match status" value="1"/>
</dbReference>
<gene>
    <name evidence="11" type="ORF">LCGC14_0007730</name>
</gene>
<dbReference type="EMBL" id="LAZR01000001">
    <property type="protein sequence ID" value="KKO12756.1"/>
    <property type="molecule type" value="Genomic_DNA"/>
</dbReference>
<dbReference type="InterPro" id="IPR037066">
    <property type="entry name" value="Plug_dom_sf"/>
</dbReference>
<dbReference type="SUPFAM" id="SSF56935">
    <property type="entry name" value="Porins"/>
    <property type="match status" value="1"/>
</dbReference>
<keyword evidence="8" id="KW-0998">Cell outer membrane</keyword>
<evidence type="ECO:0000256" key="4">
    <source>
        <dbReference type="ARBA" id="ARBA00022729"/>
    </source>
</evidence>
<dbReference type="Pfam" id="PF00593">
    <property type="entry name" value="TonB_dep_Rec_b-barrel"/>
    <property type="match status" value="1"/>
</dbReference>
<reference evidence="11" key="1">
    <citation type="journal article" date="2015" name="Nature">
        <title>Complex archaea that bridge the gap between prokaryotes and eukaryotes.</title>
        <authorList>
            <person name="Spang A."/>
            <person name="Saw J.H."/>
            <person name="Jorgensen S.L."/>
            <person name="Zaremba-Niedzwiedzka K."/>
            <person name="Martijn J."/>
            <person name="Lind A.E."/>
            <person name="van Eijk R."/>
            <person name="Schleper C."/>
            <person name="Guy L."/>
            <person name="Ettema T.J."/>
        </authorList>
    </citation>
    <scope>NUCLEOTIDE SEQUENCE</scope>
</reference>
<dbReference type="InterPro" id="IPR000531">
    <property type="entry name" value="Beta-barrel_TonB"/>
</dbReference>
<keyword evidence="7" id="KW-0675">Receptor</keyword>
<dbReference type="InterPro" id="IPR012910">
    <property type="entry name" value="Plug_dom"/>
</dbReference>
<evidence type="ECO:0000313" key="11">
    <source>
        <dbReference type="EMBL" id="KKO12756.1"/>
    </source>
</evidence>
<comment type="caution">
    <text evidence="11">The sequence shown here is derived from an EMBL/GenBank/DDBJ whole genome shotgun (WGS) entry which is preliminary data.</text>
</comment>
<evidence type="ECO:0000259" key="10">
    <source>
        <dbReference type="Pfam" id="PF07715"/>
    </source>
</evidence>
<feature type="domain" description="TonB-dependent receptor plug" evidence="10">
    <location>
        <begin position="56"/>
        <end position="149"/>
    </location>
</feature>
<keyword evidence="5" id="KW-0798">TonB box</keyword>
<evidence type="ECO:0000259" key="9">
    <source>
        <dbReference type="Pfam" id="PF00593"/>
    </source>
</evidence>
<evidence type="ECO:0000256" key="5">
    <source>
        <dbReference type="ARBA" id="ARBA00023077"/>
    </source>
</evidence>